<dbReference type="GO" id="GO:0006777">
    <property type="term" value="P:Mo-molybdopterin cofactor biosynthetic process"/>
    <property type="evidence" value="ECO:0007669"/>
    <property type="project" value="InterPro"/>
</dbReference>
<gene>
    <name evidence="2" type="ORF">S01H4_31443</name>
</gene>
<dbReference type="Gene3D" id="3.40.50.300">
    <property type="entry name" value="P-loop containing nucleotide triphosphate hydrolases"/>
    <property type="match status" value="1"/>
</dbReference>
<sequence length="167" mass="19308">MKVISVIGYSGSGKTHIIEFLIKKFKTEFDIEVSVIKYIHEHKIDEEGKDSFKFSEVGAVFSVIKNKFNQNAIYLNKKISLDALINWLNKSPYKVDLIIIESFRNVSYPTLLCVKELKDIDTQLNKNVKAISGLITLNKANEKRKDQIPIFSIEQNFERFTKIFKIS</sequence>
<dbReference type="GO" id="GO:0005525">
    <property type="term" value="F:GTP binding"/>
    <property type="evidence" value="ECO:0007669"/>
    <property type="project" value="InterPro"/>
</dbReference>
<evidence type="ECO:0000259" key="1">
    <source>
        <dbReference type="Pfam" id="PF03205"/>
    </source>
</evidence>
<evidence type="ECO:0000313" key="2">
    <source>
        <dbReference type="EMBL" id="GAG80373.1"/>
    </source>
</evidence>
<dbReference type="Pfam" id="PF03205">
    <property type="entry name" value="MobB"/>
    <property type="match status" value="1"/>
</dbReference>
<dbReference type="EMBL" id="BART01016334">
    <property type="protein sequence ID" value="GAG80373.1"/>
    <property type="molecule type" value="Genomic_DNA"/>
</dbReference>
<reference evidence="2" key="1">
    <citation type="journal article" date="2014" name="Front. Microbiol.">
        <title>High frequency of phylogenetically diverse reductive dehalogenase-homologous genes in deep subseafloor sedimentary metagenomes.</title>
        <authorList>
            <person name="Kawai M."/>
            <person name="Futagami T."/>
            <person name="Toyoda A."/>
            <person name="Takaki Y."/>
            <person name="Nishi S."/>
            <person name="Hori S."/>
            <person name="Arai W."/>
            <person name="Tsubouchi T."/>
            <person name="Morono Y."/>
            <person name="Uchiyama I."/>
            <person name="Ito T."/>
            <person name="Fujiyama A."/>
            <person name="Inagaki F."/>
            <person name="Takami H."/>
        </authorList>
    </citation>
    <scope>NUCLEOTIDE SEQUENCE</scope>
    <source>
        <strain evidence="2">Expedition CK06-06</strain>
    </source>
</reference>
<dbReference type="InterPro" id="IPR027417">
    <property type="entry name" value="P-loop_NTPase"/>
</dbReference>
<organism evidence="2">
    <name type="scientific">marine sediment metagenome</name>
    <dbReference type="NCBI Taxonomy" id="412755"/>
    <lineage>
        <taxon>unclassified sequences</taxon>
        <taxon>metagenomes</taxon>
        <taxon>ecological metagenomes</taxon>
    </lineage>
</organism>
<dbReference type="InterPro" id="IPR052539">
    <property type="entry name" value="MGD_biosynthesis_adapter"/>
</dbReference>
<accession>X1B8A1</accession>
<proteinExistence type="predicted"/>
<dbReference type="InterPro" id="IPR004435">
    <property type="entry name" value="MobB_dom"/>
</dbReference>
<dbReference type="AlphaFoldDB" id="X1B8A1"/>
<dbReference type="PANTHER" id="PTHR40072:SF1">
    <property type="entry name" value="MOLYBDOPTERIN-GUANINE DINUCLEOTIDE BIOSYNTHESIS ADAPTER PROTEIN"/>
    <property type="match status" value="1"/>
</dbReference>
<comment type="caution">
    <text evidence="2">The sequence shown here is derived from an EMBL/GenBank/DDBJ whole genome shotgun (WGS) entry which is preliminary data.</text>
</comment>
<name>X1B8A1_9ZZZZ</name>
<feature type="domain" description="Molybdopterin-guanine dinucleotide biosynthesis protein B (MobB)" evidence="1">
    <location>
        <begin position="3"/>
        <end position="125"/>
    </location>
</feature>
<dbReference type="PANTHER" id="PTHR40072">
    <property type="entry name" value="MOLYBDOPTERIN-GUANINE DINUCLEOTIDE BIOSYNTHESIS ADAPTER PROTEIN-RELATED"/>
    <property type="match status" value="1"/>
</dbReference>
<dbReference type="SUPFAM" id="SSF52540">
    <property type="entry name" value="P-loop containing nucleoside triphosphate hydrolases"/>
    <property type="match status" value="1"/>
</dbReference>
<protein>
    <recommendedName>
        <fullName evidence="1">Molybdopterin-guanine dinucleotide biosynthesis protein B (MobB) domain-containing protein</fullName>
    </recommendedName>
</protein>